<protein>
    <submittedName>
        <fullName evidence="2">Uncharacterized protein</fullName>
    </submittedName>
</protein>
<dbReference type="AlphaFoldDB" id="C5FDA8"/>
<name>C5FDA8_ARTOC</name>
<keyword evidence="3" id="KW-1185">Reference proteome</keyword>
<organism evidence="2 3">
    <name type="scientific">Arthroderma otae (strain ATCC MYA-4605 / CBS 113480)</name>
    <name type="common">Microsporum canis</name>
    <dbReference type="NCBI Taxonomy" id="554155"/>
    <lineage>
        <taxon>Eukaryota</taxon>
        <taxon>Fungi</taxon>
        <taxon>Dikarya</taxon>
        <taxon>Ascomycota</taxon>
        <taxon>Pezizomycotina</taxon>
        <taxon>Eurotiomycetes</taxon>
        <taxon>Eurotiomycetidae</taxon>
        <taxon>Onygenales</taxon>
        <taxon>Arthrodermataceae</taxon>
        <taxon>Microsporum</taxon>
    </lineage>
</organism>
<evidence type="ECO:0000256" key="1">
    <source>
        <dbReference type="SAM" id="MobiDB-lite"/>
    </source>
</evidence>
<reference evidence="3" key="1">
    <citation type="journal article" date="2012" name="MBio">
        <title>Comparative genome analysis of Trichophyton rubrum and related dermatophytes reveals candidate genes involved in infection.</title>
        <authorList>
            <person name="Martinez D.A."/>
            <person name="Oliver B.G."/>
            <person name="Graeser Y."/>
            <person name="Goldberg J.M."/>
            <person name="Li W."/>
            <person name="Martinez-Rossi N.M."/>
            <person name="Monod M."/>
            <person name="Shelest E."/>
            <person name="Barton R.C."/>
            <person name="Birch E."/>
            <person name="Brakhage A.A."/>
            <person name="Chen Z."/>
            <person name="Gurr S.J."/>
            <person name="Heiman D."/>
            <person name="Heitman J."/>
            <person name="Kosti I."/>
            <person name="Rossi A."/>
            <person name="Saif S."/>
            <person name="Samalova M."/>
            <person name="Saunders C.W."/>
            <person name="Shea T."/>
            <person name="Summerbell R.C."/>
            <person name="Xu J."/>
            <person name="Young S."/>
            <person name="Zeng Q."/>
            <person name="Birren B.W."/>
            <person name="Cuomo C.A."/>
            <person name="White T.C."/>
        </authorList>
    </citation>
    <scope>NUCLEOTIDE SEQUENCE [LARGE SCALE GENOMIC DNA]</scope>
    <source>
        <strain evidence="3">ATCC MYA-4605 / CBS 113480</strain>
    </source>
</reference>
<dbReference type="RefSeq" id="XP_002850666.1">
    <property type="nucleotide sequence ID" value="XM_002850620.1"/>
</dbReference>
<dbReference type="Proteomes" id="UP000002035">
    <property type="component" value="Unassembled WGS sequence"/>
</dbReference>
<dbReference type="VEuPathDB" id="FungiDB:MCYG_00770"/>
<dbReference type="HOGENOM" id="CLU_2183333_0_0_1"/>
<dbReference type="GeneID" id="9226595"/>
<gene>
    <name evidence="2" type="ORF">MCYG_00770</name>
</gene>
<evidence type="ECO:0000313" key="2">
    <source>
        <dbReference type="EMBL" id="EEQ27882.1"/>
    </source>
</evidence>
<feature type="region of interest" description="Disordered" evidence="1">
    <location>
        <begin position="1"/>
        <end position="26"/>
    </location>
</feature>
<dbReference type="EMBL" id="DS995701">
    <property type="protein sequence ID" value="EEQ27882.1"/>
    <property type="molecule type" value="Genomic_DNA"/>
</dbReference>
<evidence type="ECO:0000313" key="3">
    <source>
        <dbReference type="Proteomes" id="UP000002035"/>
    </source>
</evidence>
<sequence>MADSDSYEPGYRPLNRKNDRFEYSDTPTIELKTPRVHQTTQESRIQDINPDVTTILLLSTDQLEMLRYLEDEHKEQQTRYQTEQNAMSSLRIHLMTTVAHPVFSSEQRD</sequence>
<proteinExistence type="predicted"/>
<accession>C5FDA8</accession>